<dbReference type="Proteomes" id="UP000199399">
    <property type="component" value="Unassembled WGS sequence"/>
</dbReference>
<dbReference type="CDD" id="cd13589">
    <property type="entry name" value="PBP2_polyamine_RpCGA009"/>
    <property type="match status" value="1"/>
</dbReference>
<dbReference type="GO" id="GO:0030288">
    <property type="term" value="C:outer membrane-bounded periplasmic space"/>
    <property type="evidence" value="ECO:0007669"/>
    <property type="project" value="TreeGrafter"/>
</dbReference>
<dbReference type="GO" id="GO:0015888">
    <property type="term" value="P:thiamine transport"/>
    <property type="evidence" value="ECO:0007669"/>
    <property type="project" value="TreeGrafter"/>
</dbReference>
<dbReference type="PANTHER" id="PTHR30006:SF3">
    <property type="entry name" value="THIAMINE-BINDING PERIPLASMIC PROTEIN"/>
    <property type="match status" value="1"/>
</dbReference>
<reference evidence="8" key="1">
    <citation type="submission" date="2016-10" db="EMBL/GenBank/DDBJ databases">
        <authorList>
            <person name="Varghese N."/>
            <person name="Submissions S."/>
        </authorList>
    </citation>
    <scope>NUCLEOTIDE SEQUENCE [LARGE SCALE GENOMIC DNA]</scope>
    <source>
        <strain evidence="8">DSM 16477</strain>
    </source>
</reference>
<name>A0A1G7JER8_9RHOB</name>
<proteinExistence type="inferred from homology"/>
<dbReference type="GO" id="GO:0030975">
    <property type="term" value="F:thiamine binding"/>
    <property type="evidence" value="ECO:0007669"/>
    <property type="project" value="TreeGrafter"/>
</dbReference>
<dbReference type="SUPFAM" id="SSF53850">
    <property type="entry name" value="Periplasmic binding protein-like II"/>
    <property type="match status" value="1"/>
</dbReference>
<dbReference type="EMBL" id="FNBP01000001">
    <property type="protein sequence ID" value="SDF23420.1"/>
    <property type="molecule type" value="Genomic_DNA"/>
</dbReference>
<organism evidence="7 8">
    <name type="scientific">Sulfitobacter delicatus</name>
    <dbReference type="NCBI Taxonomy" id="218672"/>
    <lineage>
        <taxon>Bacteria</taxon>
        <taxon>Pseudomonadati</taxon>
        <taxon>Pseudomonadota</taxon>
        <taxon>Alphaproteobacteria</taxon>
        <taxon>Rhodobacterales</taxon>
        <taxon>Roseobacteraceae</taxon>
        <taxon>Sulfitobacter</taxon>
    </lineage>
</organism>
<evidence type="ECO:0000256" key="4">
    <source>
        <dbReference type="ARBA" id="ARBA00022729"/>
    </source>
</evidence>
<evidence type="ECO:0000256" key="1">
    <source>
        <dbReference type="ARBA" id="ARBA00004418"/>
    </source>
</evidence>
<evidence type="ECO:0000256" key="3">
    <source>
        <dbReference type="ARBA" id="ARBA00022448"/>
    </source>
</evidence>
<feature type="signal peptide" evidence="6">
    <location>
        <begin position="1"/>
        <end position="20"/>
    </location>
</feature>
<dbReference type="InterPro" id="IPR006059">
    <property type="entry name" value="SBP"/>
</dbReference>
<dbReference type="RefSeq" id="WP_093739077.1">
    <property type="nucleotide sequence ID" value="NZ_FNBP01000001.1"/>
</dbReference>
<dbReference type="STRING" id="218672.SAMN04489759_101652"/>
<evidence type="ECO:0000256" key="6">
    <source>
        <dbReference type="SAM" id="SignalP"/>
    </source>
</evidence>
<keyword evidence="8" id="KW-1185">Reference proteome</keyword>
<keyword evidence="3" id="KW-0813">Transport</keyword>
<comment type="similarity">
    <text evidence="2">Belongs to the bacterial solute-binding protein 1 family.</text>
</comment>
<comment type="subcellular location">
    <subcellularLocation>
        <location evidence="1">Periplasm</location>
    </subcellularLocation>
</comment>
<dbReference type="PANTHER" id="PTHR30006">
    <property type="entry name" value="THIAMINE-BINDING PERIPLASMIC PROTEIN-RELATED"/>
    <property type="match status" value="1"/>
</dbReference>
<sequence>MKKHLSYLATAALIASPALAEDLTVTSFGGAYGAAQMEHMIEPYMKESGTNVLFEDYGGGVAEMKAQVEAGNILWDVVDIEVIDLERACAEGYLEVIDQSVLPDGDDGTAAADDFIEDALANECGVGNIVWSVVFAVNTENGEGPKTIEDFFDTEKFPGKRGLRKRPQVNMEWALLADGVPKEEIYEVLATEEGQKRAFAKLDTIKDDITWYDSWSQAPVLLNDGGATMVQSANGRIFAAIKDDGAPFEIVWDSHVYDLDVWAIMKGTKKKDLAMEFIKFATGTVPLSGMQDVAYGPTRNSAQALLPDEVKQDLPTAHLDEGVKADGIFWADYGESLGEKFNEWLLQ</sequence>
<dbReference type="Pfam" id="PF13416">
    <property type="entry name" value="SBP_bac_8"/>
    <property type="match status" value="1"/>
</dbReference>
<dbReference type="GO" id="GO:0030976">
    <property type="term" value="F:thiamine pyrophosphate binding"/>
    <property type="evidence" value="ECO:0007669"/>
    <property type="project" value="TreeGrafter"/>
</dbReference>
<keyword evidence="5" id="KW-0574">Periplasm</keyword>
<dbReference type="Gene3D" id="3.40.190.10">
    <property type="entry name" value="Periplasmic binding protein-like II"/>
    <property type="match status" value="2"/>
</dbReference>
<evidence type="ECO:0000256" key="2">
    <source>
        <dbReference type="ARBA" id="ARBA00008520"/>
    </source>
</evidence>
<feature type="chain" id="PRO_5011655013" evidence="6">
    <location>
        <begin position="21"/>
        <end position="347"/>
    </location>
</feature>
<dbReference type="OrthoDB" id="9815444at2"/>
<dbReference type="AlphaFoldDB" id="A0A1G7JER8"/>
<evidence type="ECO:0000313" key="7">
    <source>
        <dbReference type="EMBL" id="SDF23420.1"/>
    </source>
</evidence>
<gene>
    <name evidence="7" type="ORF">SAMN04489759_101652</name>
</gene>
<evidence type="ECO:0000256" key="5">
    <source>
        <dbReference type="ARBA" id="ARBA00022764"/>
    </source>
</evidence>
<keyword evidence="4 6" id="KW-0732">Signal</keyword>
<accession>A0A1G7JER8</accession>
<protein>
    <submittedName>
        <fullName evidence="7">Putative spermidine/putrescine transport system substrate-binding protein</fullName>
    </submittedName>
</protein>
<evidence type="ECO:0000313" key="8">
    <source>
        <dbReference type="Proteomes" id="UP000199399"/>
    </source>
</evidence>